<evidence type="ECO:0000313" key="3">
    <source>
        <dbReference type="Proteomes" id="UP000018890"/>
    </source>
</evidence>
<dbReference type="InterPro" id="IPR025018">
    <property type="entry name" value="DUF3953"/>
</dbReference>
<dbReference type="EMBL" id="BAUT01000032">
    <property type="protein sequence ID" value="GAE26801.1"/>
    <property type="molecule type" value="Genomic_DNA"/>
</dbReference>
<keyword evidence="1" id="KW-0812">Transmembrane</keyword>
<feature type="transmembrane region" description="Helical" evidence="1">
    <location>
        <begin position="31"/>
        <end position="48"/>
    </location>
</feature>
<protein>
    <recommendedName>
        <fullName evidence="4">DUF3953 domain-containing protein</fullName>
    </recommendedName>
</protein>
<gene>
    <name evidence="2" type="ORF">JCM9140_2902</name>
</gene>
<dbReference type="AlphaFoldDB" id="W4Q3Y6"/>
<dbReference type="STRING" id="1236970.JCM9140_2902"/>
<feature type="transmembrane region" description="Helical" evidence="1">
    <location>
        <begin position="60"/>
        <end position="78"/>
    </location>
</feature>
<keyword evidence="1" id="KW-0472">Membrane</keyword>
<dbReference type="Proteomes" id="UP000018890">
    <property type="component" value="Unassembled WGS sequence"/>
</dbReference>
<organism evidence="2 3">
    <name type="scientific">Halalkalibacter wakoensis JCM 9140</name>
    <dbReference type="NCBI Taxonomy" id="1236970"/>
    <lineage>
        <taxon>Bacteria</taxon>
        <taxon>Bacillati</taxon>
        <taxon>Bacillota</taxon>
        <taxon>Bacilli</taxon>
        <taxon>Bacillales</taxon>
        <taxon>Bacillaceae</taxon>
        <taxon>Halalkalibacter</taxon>
    </lineage>
</organism>
<dbReference type="Pfam" id="PF13129">
    <property type="entry name" value="DUF3953"/>
    <property type="match status" value="1"/>
</dbReference>
<keyword evidence="3" id="KW-1185">Reference proteome</keyword>
<evidence type="ECO:0000256" key="1">
    <source>
        <dbReference type="SAM" id="Phobius"/>
    </source>
</evidence>
<dbReference type="RefSeq" id="WP_052002248.1">
    <property type="nucleotide sequence ID" value="NZ_BAUT01000032.1"/>
</dbReference>
<keyword evidence="1" id="KW-1133">Transmembrane helix</keyword>
<reference evidence="2" key="1">
    <citation type="journal article" date="2014" name="Genome Announc.">
        <title>Draft Genome Sequences of Three Alkaliphilic Bacillus Strains, Bacillus wakoensis JCM 9140T, Bacillus akibai JCM 9157T, and Bacillus hemicellulosilyticus JCM 9152T.</title>
        <authorList>
            <person name="Yuki M."/>
            <person name="Oshima K."/>
            <person name="Suda W."/>
            <person name="Oshida Y."/>
            <person name="Kitamura K."/>
            <person name="Iida T."/>
            <person name="Hattori M."/>
            <person name="Ohkuma M."/>
        </authorList>
    </citation>
    <scope>NUCLEOTIDE SEQUENCE [LARGE SCALE GENOMIC DNA]</scope>
    <source>
        <strain evidence="2">JCM 9140</strain>
    </source>
</reference>
<evidence type="ECO:0008006" key="4">
    <source>
        <dbReference type="Google" id="ProtNLM"/>
    </source>
</evidence>
<accession>W4Q3Y6</accession>
<sequence length="79" mass="8688">MKLWMKIITTILAVTVISLSAYSLITGEHGMMPHTLLLIGMMLIFIGITELQEQRKVTGIFSFLSSGFVLFVGINGLIS</sequence>
<name>W4Q3Y6_9BACI</name>
<comment type="caution">
    <text evidence="2">The sequence shown here is derived from an EMBL/GenBank/DDBJ whole genome shotgun (WGS) entry which is preliminary data.</text>
</comment>
<proteinExistence type="predicted"/>
<evidence type="ECO:0000313" key="2">
    <source>
        <dbReference type="EMBL" id="GAE26801.1"/>
    </source>
</evidence>